<sequence>MSPELRQKLKKALAGRSSVDMGQFQFLNLERVKARAGSDWPRLREKVYETSTQFIERRIEPDDVMLRVQGGFLIIFGAADVEAADEMVAAISGELNSFFLGQSDLTEVRAEGEARDVPTSELLDIVARSQPHEPDAEPERSRASEPVRGGEVAPPWRAAPTKERDDEERTRWVEGPKPEPRARPSMIAGAAPASSGPRPSWDDIVFKPCWDSQKSVISHSLCVARKVIDGFAYYGRETLSGAADRDQHRQLDRAIALAAQRGFQRARAAGHASMIVVPVHYDSLSSVSRRMEYFSVLHPIPEPARKFFLLRVDGIPDGAPMAQMQEVFRSMKHFGAYVLAHHSFGSKRLDRFESCGIGVLSAETPKRLNDGSVSELDLLSCVEWVAAARSLTAETCLTQISSPALVEAAMSAGIRYFSGPIIGKETDQPAPARRLGLAEILNPPADDDDGGTFEID</sequence>
<feature type="compositionally biased region" description="Basic and acidic residues" evidence="1">
    <location>
        <begin position="130"/>
        <end position="145"/>
    </location>
</feature>
<feature type="compositionally biased region" description="Basic and acidic residues" evidence="1">
    <location>
        <begin position="160"/>
        <end position="182"/>
    </location>
</feature>
<dbReference type="EMBL" id="CP000449">
    <property type="protein sequence ID" value="ABI67101.1"/>
    <property type="molecule type" value="Genomic_DNA"/>
</dbReference>
<evidence type="ECO:0000256" key="1">
    <source>
        <dbReference type="SAM" id="MobiDB-lite"/>
    </source>
</evidence>
<dbReference type="HOGENOM" id="CLU_592888_0_0_5"/>
<gene>
    <name evidence="2" type="ordered locus">Mmar10_2820</name>
</gene>
<protein>
    <recommendedName>
        <fullName evidence="4">EAL domain-containing protein</fullName>
    </recommendedName>
</protein>
<feature type="compositionally biased region" description="Low complexity" evidence="1">
    <location>
        <begin position="184"/>
        <end position="198"/>
    </location>
</feature>
<dbReference type="KEGG" id="mmr:Mmar10_2820"/>
<dbReference type="RefSeq" id="WP_011644745.1">
    <property type="nucleotide sequence ID" value="NC_008347.1"/>
</dbReference>
<keyword evidence="3" id="KW-1185">Reference proteome</keyword>
<reference evidence="2 3" key="1">
    <citation type="submission" date="2006-08" db="EMBL/GenBank/DDBJ databases">
        <title>Complete sequence of Maricaulis maris MCS10.</title>
        <authorList>
            <consortium name="US DOE Joint Genome Institute"/>
            <person name="Copeland A."/>
            <person name="Lucas S."/>
            <person name="Lapidus A."/>
            <person name="Barry K."/>
            <person name="Detter J.C."/>
            <person name="Glavina del Rio T."/>
            <person name="Hammon N."/>
            <person name="Israni S."/>
            <person name="Dalin E."/>
            <person name="Tice H."/>
            <person name="Pitluck S."/>
            <person name="Saunders E."/>
            <person name="Brettin T."/>
            <person name="Bruce D."/>
            <person name="Han C."/>
            <person name="Tapia R."/>
            <person name="Gilna P."/>
            <person name="Schmutz J."/>
            <person name="Larimer F."/>
            <person name="Land M."/>
            <person name="Hauser L."/>
            <person name="Kyrpides N."/>
            <person name="Mikhailova N."/>
            <person name="Viollier P."/>
            <person name="Stephens C."/>
            <person name="Richardson P."/>
        </authorList>
    </citation>
    <scope>NUCLEOTIDE SEQUENCE [LARGE SCALE GENOMIC DNA]</scope>
    <source>
        <strain evidence="2 3">MCS10</strain>
    </source>
</reference>
<dbReference type="Proteomes" id="UP000001964">
    <property type="component" value="Chromosome"/>
</dbReference>
<name>Q0AKU2_MARMM</name>
<feature type="region of interest" description="Disordered" evidence="1">
    <location>
        <begin position="128"/>
        <end position="198"/>
    </location>
</feature>
<proteinExistence type="predicted"/>
<evidence type="ECO:0008006" key="4">
    <source>
        <dbReference type="Google" id="ProtNLM"/>
    </source>
</evidence>
<dbReference type="AlphaFoldDB" id="Q0AKU2"/>
<accession>Q0AKU2</accession>
<dbReference type="STRING" id="394221.Mmar10_2820"/>
<evidence type="ECO:0000313" key="3">
    <source>
        <dbReference type="Proteomes" id="UP000001964"/>
    </source>
</evidence>
<evidence type="ECO:0000313" key="2">
    <source>
        <dbReference type="EMBL" id="ABI67101.1"/>
    </source>
</evidence>
<dbReference type="eggNOG" id="COG3706">
    <property type="taxonomic scope" value="Bacteria"/>
</dbReference>
<dbReference type="OrthoDB" id="7624727at2"/>
<organism evidence="2 3">
    <name type="scientific">Maricaulis maris (strain MCS10)</name>
    <name type="common">Caulobacter maris</name>
    <dbReference type="NCBI Taxonomy" id="394221"/>
    <lineage>
        <taxon>Bacteria</taxon>
        <taxon>Pseudomonadati</taxon>
        <taxon>Pseudomonadota</taxon>
        <taxon>Alphaproteobacteria</taxon>
        <taxon>Maricaulales</taxon>
        <taxon>Maricaulaceae</taxon>
        <taxon>Maricaulis</taxon>
    </lineage>
</organism>